<dbReference type="GeneID" id="26683572"/>
<dbReference type="KEGG" id="vg:26683572"/>
<proteinExistence type="predicted"/>
<evidence type="ECO:0000313" key="1">
    <source>
        <dbReference type="EMBL" id="CCA61384.1"/>
    </source>
</evidence>
<sequence length="540" mass="60178">MDAVLKNIKLNKKTTFAAFVVLSKSMREASSNGFVELKCRSKKHVFRVTSEAEPTCPACSVVADRLSVKIKTSRVRPPGYDISGTEAVLTVKTKSVDNVSTGLRAMTADHPDKIFWCGNIAGVTSKAMTAGGFVLKENEWTSRKVDETPKHNEQQHILEDPAHASSEVDLKGVDGVIVNNAEHHDAPDEQRERSVEDVRAVVDQEHDNRGNPVLHHDEHAEHDKLIHEDATRQSRVVATFPEDEYKKFFDHLNITEFGLTDAHFEFKLEKAKAKDFDFDREDAAFLTAYKKHVKAVVDEVNNFCRGAGSKKRMEALIKKSMVLNEKNPSVSEFLQNRYLADVADHGADLIFSRRAVVAIIVVCADKNSSPFASLFREDSRVCHSRHHGYVRDAAGGWVQASHHHTQKIFYFESGVAHLVYYVAKTAPLVLDIVPREMWDADLVKIGVRNDRAADNCSECAEQGPVDFAEFISQMVPGSDGSDRRKALLDTCLMVAKSGLMRVVLNNKGLKDFFLEQVCSGNFIFGNEAVSDVEAEIAGMF</sequence>
<accession>F2NYV6</accession>
<dbReference type="EMBL" id="CU469068">
    <property type="protein sequence ID" value="CCA61384.1"/>
    <property type="molecule type" value="Genomic_DNA"/>
</dbReference>
<reference evidence="1 2" key="1">
    <citation type="journal article" date="2009" name="PLoS ONE">
        <title>Symbiotic virus at the evolutionary intersection of three types of large DNA viruses; iridoviruses, ascoviruses, and ichnoviruses.</title>
        <authorList>
            <person name="Bigot Y."/>
            <person name="Renault S."/>
            <person name="Nicolas J."/>
            <person name="Moundras C."/>
            <person name="Demattei M.V."/>
            <person name="Samain S."/>
            <person name="Bideshi D.K."/>
            <person name="Federici B.A."/>
        </authorList>
    </citation>
    <scope>NUCLEOTIDE SEQUENCE [LARGE SCALE GENOMIC DNA]</scope>
</reference>
<protein>
    <submittedName>
        <fullName evidence="1">Complete DpAV4 genome</fullName>
    </submittedName>
</protein>
<keyword evidence="2" id="KW-1185">Reference proteome</keyword>
<evidence type="ECO:0000313" key="2">
    <source>
        <dbReference type="Proteomes" id="UP000203898"/>
    </source>
</evidence>
<dbReference type="Proteomes" id="UP000203898">
    <property type="component" value="Segment"/>
</dbReference>
<name>F2NYV6_9VIRU</name>
<dbReference type="RefSeq" id="YP_009640015.1">
    <property type="nucleotide sequence ID" value="NC_011335.1"/>
</dbReference>
<organism evidence="1 2">
    <name type="scientific">Diadromus pulchellus ascovirus 4a</name>
    <dbReference type="NCBI Taxonomy" id="158683"/>
    <lineage>
        <taxon>Viruses</taxon>
        <taxon>Varidnaviria</taxon>
        <taxon>Bamfordvirae</taxon>
        <taxon>Nucleocytoviricota</taxon>
        <taxon>Megaviricetes</taxon>
        <taxon>Pimascovirales</taxon>
        <taxon>Pimascovirales incertae sedis</taxon>
        <taxon>Ascoviridae</taxon>
        <taxon>Toursvirus</taxon>
        <taxon>Toursvirus dptv1a</taxon>
    </lineage>
</organism>